<organism evidence="6 7">
    <name type="scientific">Cysteiniphilum litorale</name>
    <dbReference type="NCBI Taxonomy" id="2056700"/>
    <lineage>
        <taxon>Bacteria</taxon>
        <taxon>Pseudomonadati</taxon>
        <taxon>Pseudomonadota</taxon>
        <taxon>Gammaproteobacteria</taxon>
        <taxon>Thiotrichales</taxon>
        <taxon>Fastidiosibacteraceae</taxon>
        <taxon>Cysteiniphilum</taxon>
    </lineage>
</organism>
<evidence type="ECO:0000256" key="4">
    <source>
        <dbReference type="ARBA" id="ARBA00022833"/>
    </source>
</evidence>
<dbReference type="SUPFAM" id="SSF53187">
    <property type="entry name" value="Zn-dependent exopeptidases"/>
    <property type="match status" value="1"/>
</dbReference>
<reference evidence="6" key="1">
    <citation type="journal article" date="2014" name="Int. J. Syst. Evol. Microbiol.">
        <title>Complete genome sequence of Corynebacterium casei LMG S-19264T (=DSM 44701T), isolated from a smear-ripened cheese.</title>
        <authorList>
            <consortium name="US DOE Joint Genome Institute (JGI-PGF)"/>
            <person name="Walter F."/>
            <person name="Albersmeier A."/>
            <person name="Kalinowski J."/>
            <person name="Ruckert C."/>
        </authorList>
    </citation>
    <scope>NUCLEOTIDE SEQUENCE</scope>
    <source>
        <strain evidence="6">CGMCC 1.15758</strain>
    </source>
</reference>
<dbReference type="RefSeq" id="WP_117004092.1">
    <property type="nucleotide sequence ID" value="NZ_BMJS01000078.1"/>
</dbReference>
<reference evidence="6" key="2">
    <citation type="submission" date="2020-09" db="EMBL/GenBank/DDBJ databases">
        <authorList>
            <person name="Sun Q."/>
            <person name="Zhou Y."/>
        </authorList>
    </citation>
    <scope>NUCLEOTIDE SEQUENCE</scope>
    <source>
        <strain evidence="6">CGMCC 1.15758</strain>
    </source>
</reference>
<keyword evidence="4" id="KW-0862">Zinc</keyword>
<dbReference type="InterPro" id="IPR055438">
    <property type="entry name" value="AstE_AspA_cat"/>
</dbReference>
<accession>A0A8J3EAI4</accession>
<dbReference type="InterPro" id="IPR053138">
    <property type="entry name" value="N-alpha-Ac-DABA_deacetylase"/>
</dbReference>
<dbReference type="Pfam" id="PF24827">
    <property type="entry name" value="AstE_AspA_cat"/>
    <property type="match status" value="1"/>
</dbReference>
<evidence type="ECO:0000256" key="3">
    <source>
        <dbReference type="ARBA" id="ARBA00022801"/>
    </source>
</evidence>
<dbReference type="GO" id="GO:0046872">
    <property type="term" value="F:metal ion binding"/>
    <property type="evidence" value="ECO:0007669"/>
    <property type="project" value="UniProtKB-KW"/>
</dbReference>
<proteinExistence type="predicted"/>
<keyword evidence="3" id="KW-0378">Hydrolase</keyword>
<dbReference type="Proteomes" id="UP000636949">
    <property type="component" value="Unassembled WGS sequence"/>
</dbReference>
<gene>
    <name evidence="6" type="ORF">GCM10010995_27840</name>
</gene>
<dbReference type="Gene3D" id="3.40.630.10">
    <property type="entry name" value="Zn peptidases"/>
    <property type="match status" value="1"/>
</dbReference>
<evidence type="ECO:0000259" key="5">
    <source>
        <dbReference type="Pfam" id="PF24827"/>
    </source>
</evidence>
<comment type="caution">
    <text evidence="6">The sequence shown here is derived from an EMBL/GenBank/DDBJ whole genome shotgun (WGS) entry which is preliminary data.</text>
</comment>
<evidence type="ECO:0000313" key="6">
    <source>
        <dbReference type="EMBL" id="GGG08717.1"/>
    </source>
</evidence>
<evidence type="ECO:0000256" key="1">
    <source>
        <dbReference type="ARBA" id="ARBA00001947"/>
    </source>
</evidence>
<dbReference type="PANTHER" id="PTHR37326">
    <property type="entry name" value="BLL3975 PROTEIN"/>
    <property type="match status" value="1"/>
</dbReference>
<dbReference type="EMBL" id="BMJS01000078">
    <property type="protein sequence ID" value="GGG08717.1"/>
    <property type="molecule type" value="Genomic_DNA"/>
</dbReference>
<feature type="domain" description="Succinylglutamate desuccinylase/Aspartoacylase catalytic" evidence="5">
    <location>
        <begin position="38"/>
        <end position="271"/>
    </location>
</feature>
<sequence length="372" mass="41688">MREMKSYITKSLLEVGQNASGEAVTVTKYSIKGQDDKAKKVYIQASMHASEIQGNAVIINLLKHFHEEQPQGDVTIIPQCNPFGRDMLIGAGHQGRFDATNGDNWNRYYFKPEIDYKSFAKEHLKSAQAEYATALRNEISAQVTAALNNDFGLSRARRLNYTMQLEALQADIILDLHTDSLAIDYLYSPQYAKNSAEALGFEHVLLIENKCNGSLDEAGFYPWWSLQQAFTQLGRNEPVLVDSFTLELGSEELIEHKKAQIQSNRILNYLATQQVIAANKAYKEACAKHIGFYDEDSFQAVYAQSGGLYEWFVAAGDTFDKDQIIGRYLQMADAKECEISYPFAGLVISVHSKGALQRGSHLLNVIINKSQS</sequence>
<evidence type="ECO:0000256" key="2">
    <source>
        <dbReference type="ARBA" id="ARBA00022723"/>
    </source>
</evidence>
<dbReference type="OrthoDB" id="527673at2"/>
<name>A0A8J3EAI4_9GAMM</name>
<keyword evidence="7" id="KW-1185">Reference proteome</keyword>
<keyword evidence="2" id="KW-0479">Metal-binding</keyword>
<dbReference type="GO" id="GO:0016788">
    <property type="term" value="F:hydrolase activity, acting on ester bonds"/>
    <property type="evidence" value="ECO:0007669"/>
    <property type="project" value="InterPro"/>
</dbReference>
<dbReference type="AlphaFoldDB" id="A0A8J3EAI4"/>
<dbReference type="PANTHER" id="PTHR37326:SF1">
    <property type="entry name" value="BLL3975 PROTEIN"/>
    <property type="match status" value="1"/>
</dbReference>
<comment type="cofactor">
    <cofactor evidence="1">
        <name>Zn(2+)</name>
        <dbReference type="ChEBI" id="CHEBI:29105"/>
    </cofactor>
</comment>
<protein>
    <recommendedName>
        <fullName evidence="5">Succinylglutamate desuccinylase/Aspartoacylase catalytic domain-containing protein</fullName>
    </recommendedName>
</protein>
<evidence type="ECO:0000313" key="7">
    <source>
        <dbReference type="Proteomes" id="UP000636949"/>
    </source>
</evidence>